<dbReference type="RefSeq" id="WP_176233813.1">
    <property type="nucleotide sequence ID" value="NZ_BLRY01000210.1"/>
</dbReference>
<reference evidence="3 4" key="1">
    <citation type="journal article" date="2020" name="Front. Microbiol.">
        <title>Single-cell genomics of novel Actinobacteria with the Wood-Ljungdahl pathway discovered in a serpentinizing system.</title>
        <authorList>
            <person name="Merino N."/>
            <person name="Kawai M."/>
            <person name="Boyd E.S."/>
            <person name="Colman D.R."/>
            <person name="McGlynn S.E."/>
            <person name="Nealson K.H."/>
            <person name="Kurokawa K."/>
            <person name="Hongoh Y."/>
        </authorList>
    </citation>
    <scope>NUCLEOTIDE SEQUENCE [LARGE SCALE GENOMIC DNA]</scope>
    <source>
        <strain evidence="1 3">S25</strain>
        <strain evidence="2 4">S33</strain>
    </source>
</reference>
<evidence type="ECO:0000313" key="2">
    <source>
        <dbReference type="EMBL" id="GFP28410.1"/>
    </source>
</evidence>
<name>A0A6V8P2D7_9ACTN</name>
<dbReference type="EMBL" id="BLRY01000210">
    <property type="protein sequence ID" value="GFP28410.1"/>
    <property type="molecule type" value="Genomic_DNA"/>
</dbReference>
<accession>A0A6V8P2D7</accession>
<dbReference type="Proteomes" id="UP000591948">
    <property type="component" value="Unassembled WGS sequence"/>
</dbReference>
<dbReference type="EMBL" id="BLRX01000293">
    <property type="protein sequence ID" value="GFP25980.1"/>
    <property type="molecule type" value="Genomic_DNA"/>
</dbReference>
<sequence length="48" mass="5583">MRQIVFSPIGSEATKVKQEEKTVEDAEFYKKFFEAMEKETRALGGELR</sequence>
<protein>
    <submittedName>
        <fullName evidence="1">Uncharacterized protein</fullName>
    </submittedName>
</protein>
<evidence type="ECO:0000313" key="4">
    <source>
        <dbReference type="Proteomes" id="UP000591948"/>
    </source>
</evidence>
<evidence type="ECO:0000313" key="1">
    <source>
        <dbReference type="EMBL" id="GFP25980.1"/>
    </source>
</evidence>
<evidence type="ECO:0000313" key="3">
    <source>
        <dbReference type="Proteomes" id="UP000543224"/>
    </source>
</evidence>
<keyword evidence="4" id="KW-1185">Reference proteome</keyword>
<comment type="caution">
    <text evidence="1">The sequence shown here is derived from an EMBL/GenBank/DDBJ whole genome shotgun (WGS) entry which is preliminary data.</text>
</comment>
<gene>
    <name evidence="1" type="ORF">HKBW3S25_01466</name>
    <name evidence="2" type="ORF">HKBW3S33_01825</name>
</gene>
<proteinExistence type="predicted"/>
<dbReference type="AlphaFoldDB" id="A0A6V8P2D7"/>
<organism evidence="1 3">
    <name type="scientific">Candidatus Hakubella thermalkaliphila</name>
    <dbReference type="NCBI Taxonomy" id="2754717"/>
    <lineage>
        <taxon>Bacteria</taxon>
        <taxon>Bacillati</taxon>
        <taxon>Actinomycetota</taxon>
        <taxon>Actinomycetota incertae sedis</taxon>
        <taxon>Candidatus Hakubellales</taxon>
        <taxon>Candidatus Hakubellaceae</taxon>
        <taxon>Candidatus Hakubella</taxon>
    </lineage>
</organism>
<dbReference type="Proteomes" id="UP000543224">
    <property type="component" value="Unassembled WGS sequence"/>
</dbReference>